<dbReference type="SUPFAM" id="SSF48056">
    <property type="entry name" value="Di-copper centre-containing domain"/>
    <property type="match status" value="1"/>
</dbReference>
<dbReference type="InterPro" id="IPR008922">
    <property type="entry name" value="Di-copper_centre_dom_sf"/>
</dbReference>
<proteinExistence type="predicted"/>
<evidence type="ECO:0000259" key="8">
    <source>
        <dbReference type="PROSITE" id="PS00498"/>
    </source>
</evidence>
<dbReference type="GO" id="GO:0046872">
    <property type="term" value="F:metal ion binding"/>
    <property type="evidence" value="ECO:0007669"/>
    <property type="project" value="UniProtKB-KW"/>
</dbReference>
<dbReference type="OrthoDB" id="6132182at2759"/>
<dbReference type="InterPro" id="IPR002227">
    <property type="entry name" value="Tyrosinase_Cu-bd"/>
</dbReference>
<evidence type="ECO:0000259" key="7">
    <source>
        <dbReference type="PROSITE" id="PS00497"/>
    </source>
</evidence>
<dbReference type="HOGENOM" id="CLU_013691_2_0_1"/>
<comment type="cofactor">
    <cofactor evidence="1">
        <name>Cu(2+)</name>
        <dbReference type="ChEBI" id="CHEBI:29036"/>
    </cofactor>
</comment>
<evidence type="ECO:0000256" key="5">
    <source>
        <dbReference type="SAM" id="MobiDB-lite"/>
    </source>
</evidence>
<dbReference type="Pfam" id="PF18132">
    <property type="entry name" value="Tyrosinase_C"/>
    <property type="match status" value="1"/>
</dbReference>
<evidence type="ECO:0000256" key="1">
    <source>
        <dbReference type="ARBA" id="ARBA00001973"/>
    </source>
</evidence>
<dbReference type="EMBL" id="KE148177">
    <property type="protein sequence ID" value="EPE02553.1"/>
    <property type="molecule type" value="Genomic_DNA"/>
</dbReference>
<evidence type="ECO:0000256" key="4">
    <source>
        <dbReference type="ARBA" id="ARBA00023033"/>
    </source>
</evidence>
<feature type="region of interest" description="Disordered" evidence="5">
    <location>
        <begin position="418"/>
        <end position="459"/>
    </location>
</feature>
<accession>S3C8M1</accession>
<evidence type="ECO:0000313" key="10">
    <source>
        <dbReference type="EMBL" id="EPE03570.1"/>
    </source>
</evidence>
<gene>
    <name evidence="10" type="ORF">F503_06743</name>
    <name evidence="9" type="ORF">F503_08778</name>
</gene>
<sequence>MHLLGTGPPRSFILWGIAAASWMAPAAAQQVVGVTTGINNGTGERPSRVNINNLHADAGPHWDLYVQALDLFQREDMTELLSYYQITGIHGLPFQAWNGVNQVSGGANTGYCPHGQTTFITWHRPYLALYEQTLASYVQKVAKQYPVETVDTYTAAADTFRIPYWDWAVDAHLPPAITGATINYNGPAGAATMRNPLYSYQFPNFPFTGAGGFGGGLTKYNETKRCIVTTGPNAGVSDPTEGNSVLMGDAAGLQDKVYAVFTQSFSFESMATMSNSGASFEEPHNVIHNDISCFSVSGRTGHMGDLNWSGFDPIFFLHHVNVDRLFAMWQAINYDDIVFTTEQQGDPLFGTAGGDMTADSPLRPFAKTVNADGTASSFHTSRTIEDIATFGYTYPEIDDWSQDQDSLADSLRTAVNNLYGPAADTPDSQSSNDKRSSSLTSSLSKRFARPERGLPAGKKASTTINDALATFDYSIELSVDRSEIPLPSTIELYLIDVAGDIGTTTDASSSSSNSTGNTARIGTTSILSMPMTGTSYSVTPLRRILVAESASREAPVSFADTSAVLAHIRKRLRVVIKTSEGEVVPLGGVPSLTIEVQQRAYQSRSASNKFPSFGSTNRYPMDAVSL</sequence>
<dbReference type="PANTHER" id="PTHR11474:SF131">
    <property type="entry name" value="TYROSINASE COPPER-BINDING DOMAIN-CONTAINING PROTEIN"/>
    <property type="match status" value="1"/>
</dbReference>
<dbReference type="OMA" id="FQNPRKW"/>
<dbReference type="Pfam" id="PF00264">
    <property type="entry name" value="Tyrosinase"/>
    <property type="match status" value="1"/>
</dbReference>
<evidence type="ECO:0000256" key="6">
    <source>
        <dbReference type="SAM" id="SignalP"/>
    </source>
</evidence>
<dbReference type="Gene3D" id="1.10.1280.10">
    <property type="entry name" value="Di-copper center containing domain from catechol oxidase"/>
    <property type="match status" value="1"/>
</dbReference>
<dbReference type="Proteomes" id="UP000016923">
    <property type="component" value="Unassembled WGS sequence"/>
</dbReference>
<dbReference type="AlphaFoldDB" id="S3C8M1"/>
<evidence type="ECO:0000256" key="2">
    <source>
        <dbReference type="ARBA" id="ARBA00022723"/>
    </source>
</evidence>
<feature type="domain" description="Tyrosinase copper-binding" evidence="7">
    <location>
        <begin position="114"/>
        <end position="131"/>
    </location>
</feature>
<dbReference type="PROSITE" id="PS00498">
    <property type="entry name" value="TYROSINASE_2"/>
    <property type="match status" value="1"/>
</dbReference>
<dbReference type="STRING" id="1262450.S3C8M1"/>
<feature type="chain" id="PRO_5007726887" evidence="6">
    <location>
        <begin position="29"/>
        <end position="626"/>
    </location>
</feature>
<keyword evidence="6" id="KW-0732">Signal</keyword>
<dbReference type="PRINTS" id="PR00092">
    <property type="entry name" value="TYROSINASE"/>
</dbReference>
<dbReference type="VEuPathDB" id="FungiDB:F503_08778"/>
<keyword evidence="2" id="KW-0479">Metal-binding</keyword>
<keyword evidence="3" id="KW-0560">Oxidoreductase</keyword>
<dbReference type="PANTHER" id="PTHR11474">
    <property type="entry name" value="TYROSINASE FAMILY MEMBER"/>
    <property type="match status" value="1"/>
</dbReference>
<protein>
    <submittedName>
        <fullName evidence="9">Tyrosinase</fullName>
    </submittedName>
</protein>
<evidence type="ECO:0000313" key="11">
    <source>
        <dbReference type="Proteomes" id="UP000016923"/>
    </source>
</evidence>
<dbReference type="EMBL" id="KE148167">
    <property type="protein sequence ID" value="EPE03570.1"/>
    <property type="molecule type" value="Genomic_DNA"/>
</dbReference>
<dbReference type="GO" id="GO:0004497">
    <property type="term" value="F:monooxygenase activity"/>
    <property type="evidence" value="ECO:0007669"/>
    <property type="project" value="UniProtKB-KW"/>
</dbReference>
<dbReference type="InterPro" id="IPR050316">
    <property type="entry name" value="Tyrosinase/Hemocyanin"/>
</dbReference>
<feature type="domain" description="Tyrosinase copper-binding" evidence="8">
    <location>
        <begin position="312"/>
        <end position="323"/>
    </location>
</feature>
<keyword evidence="4" id="KW-0503">Monooxygenase</keyword>
<feature type="signal peptide" evidence="6">
    <location>
        <begin position="1"/>
        <end position="28"/>
    </location>
</feature>
<keyword evidence="11" id="KW-1185">Reference proteome</keyword>
<evidence type="ECO:0000313" key="9">
    <source>
        <dbReference type="EMBL" id="EPE02553.1"/>
    </source>
</evidence>
<dbReference type="eggNOG" id="ENOG502R1BY">
    <property type="taxonomic scope" value="Eukaryota"/>
</dbReference>
<dbReference type="InterPro" id="IPR041640">
    <property type="entry name" value="Tyrosinase_C"/>
</dbReference>
<dbReference type="PROSITE" id="PS00497">
    <property type="entry name" value="TYROSINASE_1"/>
    <property type="match status" value="1"/>
</dbReference>
<dbReference type="VEuPathDB" id="FungiDB:F503_06743"/>
<evidence type="ECO:0000256" key="3">
    <source>
        <dbReference type="ARBA" id="ARBA00023002"/>
    </source>
</evidence>
<organism evidence="9 11">
    <name type="scientific">Ophiostoma piceae (strain UAMH 11346)</name>
    <name type="common">Sap stain fungus</name>
    <dbReference type="NCBI Taxonomy" id="1262450"/>
    <lineage>
        <taxon>Eukaryota</taxon>
        <taxon>Fungi</taxon>
        <taxon>Dikarya</taxon>
        <taxon>Ascomycota</taxon>
        <taxon>Pezizomycotina</taxon>
        <taxon>Sordariomycetes</taxon>
        <taxon>Sordariomycetidae</taxon>
        <taxon>Ophiostomatales</taxon>
        <taxon>Ophiostomataceae</taxon>
        <taxon>Ophiostoma</taxon>
    </lineage>
</organism>
<name>S3C8M1_OPHP1</name>
<reference evidence="9 11" key="1">
    <citation type="journal article" date="2013" name="BMC Genomics">
        <title>The genome and transcriptome of the pine saprophyte Ophiostoma piceae, and a comparison with the bark beetle-associated pine pathogen Grosmannia clavigera.</title>
        <authorList>
            <person name="Haridas S."/>
            <person name="Wang Y."/>
            <person name="Lim L."/>
            <person name="Massoumi Alamouti S."/>
            <person name="Jackman S."/>
            <person name="Docking R."/>
            <person name="Robertson G."/>
            <person name="Birol I."/>
            <person name="Bohlmann J."/>
            <person name="Breuil C."/>
        </authorList>
    </citation>
    <scope>NUCLEOTIDE SEQUENCE [LARGE SCALE GENOMIC DNA]</scope>
    <source>
        <strain evidence="9 11">UAMH 11346</strain>
    </source>
</reference>